<dbReference type="Pfam" id="PF00732">
    <property type="entry name" value="GMC_oxred_N"/>
    <property type="match status" value="1"/>
</dbReference>
<evidence type="ECO:0000256" key="3">
    <source>
        <dbReference type="ARBA" id="ARBA00022827"/>
    </source>
</evidence>
<dbReference type="Proteomes" id="UP000633509">
    <property type="component" value="Unassembled WGS sequence"/>
</dbReference>
<dbReference type="SUPFAM" id="SSF51905">
    <property type="entry name" value="FAD/NAD(P)-binding domain"/>
    <property type="match status" value="1"/>
</dbReference>
<organism evidence="6 7">
    <name type="scientific">Nonomuraea angiospora</name>
    <dbReference type="NCBI Taxonomy" id="46172"/>
    <lineage>
        <taxon>Bacteria</taxon>
        <taxon>Bacillati</taxon>
        <taxon>Actinomycetota</taxon>
        <taxon>Actinomycetes</taxon>
        <taxon>Streptosporangiales</taxon>
        <taxon>Streptosporangiaceae</taxon>
        <taxon>Nonomuraea</taxon>
    </lineage>
</organism>
<dbReference type="InterPro" id="IPR036188">
    <property type="entry name" value="FAD/NAD-bd_sf"/>
</dbReference>
<evidence type="ECO:0000259" key="5">
    <source>
        <dbReference type="PROSITE" id="PS51379"/>
    </source>
</evidence>
<dbReference type="InterPro" id="IPR017896">
    <property type="entry name" value="4Fe4S_Fe-S-bd"/>
</dbReference>
<evidence type="ECO:0000256" key="2">
    <source>
        <dbReference type="ARBA" id="ARBA00022630"/>
    </source>
</evidence>
<comment type="caution">
    <text evidence="6">The sequence shown here is derived from an EMBL/GenBank/DDBJ whole genome shotgun (WGS) entry which is preliminary data.</text>
</comment>
<dbReference type="InterPro" id="IPR007867">
    <property type="entry name" value="GMC_OxRtase_C"/>
</dbReference>
<name>A0ABR9LUB6_9ACTN</name>
<keyword evidence="3" id="KW-0274">FAD</keyword>
<keyword evidence="2" id="KW-0285">Flavoprotein</keyword>
<feature type="domain" description="4Fe-4S ferredoxin-type" evidence="5">
    <location>
        <begin position="207"/>
        <end position="237"/>
    </location>
</feature>
<dbReference type="RefSeq" id="WP_225963338.1">
    <property type="nucleotide sequence ID" value="NZ_JADBEK010000001.1"/>
</dbReference>
<dbReference type="PANTHER" id="PTHR46056:SF12">
    <property type="entry name" value="LONG-CHAIN-ALCOHOL OXIDASE"/>
    <property type="match status" value="1"/>
</dbReference>
<dbReference type="EMBL" id="JADBEK010000001">
    <property type="protein sequence ID" value="MBE1583676.1"/>
    <property type="molecule type" value="Genomic_DNA"/>
</dbReference>
<protein>
    <submittedName>
        <fullName evidence="6">Choline dehydrogenase-like flavoprotein</fullName>
    </submittedName>
</protein>
<dbReference type="Gene3D" id="3.50.50.60">
    <property type="entry name" value="FAD/NAD(P)-binding domain"/>
    <property type="match status" value="2"/>
</dbReference>
<dbReference type="Pfam" id="PF05199">
    <property type="entry name" value="GMC_oxred_C"/>
    <property type="match status" value="1"/>
</dbReference>
<comment type="similarity">
    <text evidence="1">Belongs to the GMC oxidoreductase family.</text>
</comment>
<dbReference type="PROSITE" id="PS51379">
    <property type="entry name" value="4FE4S_FER_2"/>
    <property type="match status" value="1"/>
</dbReference>
<proteinExistence type="inferred from homology"/>
<keyword evidence="7" id="KW-1185">Reference proteome</keyword>
<reference evidence="6 7" key="1">
    <citation type="submission" date="2020-10" db="EMBL/GenBank/DDBJ databases">
        <title>Sequencing the genomes of 1000 actinobacteria strains.</title>
        <authorList>
            <person name="Klenk H.-P."/>
        </authorList>
    </citation>
    <scope>NUCLEOTIDE SEQUENCE [LARGE SCALE GENOMIC DNA]</scope>
    <source>
        <strain evidence="6 7">DSM 43173</strain>
    </source>
</reference>
<gene>
    <name evidence="6" type="ORF">H4W80_001934</name>
</gene>
<dbReference type="Pfam" id="PF13450">
    <property type="entry name" value="NAD_binding_8"/>
    <property type="match status" value="1"/>
</dbReference>
<evidence type="ECO:0000313" key="6">
    <source>
        <dbReference type="EMBL" id="MBE1583676.1"/>
    </source>
</evidence>
<dbReference type="PANTHER" id="PTHR46056">
    <property type="entry name" value="LONG-CHAIN-ALCOHOL OXIDASE"/>
    <property type="match status" value="1"/>
</dbReference>
<sequence>MRGTGLMRVDAVVIGSGAGGGVAAAVLAEAGKHVLVLERGRDLTFEEIGRDHLRNHRLTRYPHRSGPDYEDGPRVVVDATGGEKVVRPHEPGFHGNATLVGGGTRLYGAQAWRFLPADFTMASTYGVPAGSSLADWPIGYDDLEPYYERAEWEIGVCGDHAAGSRHWRRARPYPMSPLPEGLQAAALRRGAAALGWDVLPVPLLINSVPYGGRAACTRCQHCVGFACPADAKNGSHNTVLSRALATGRARLLPEAVAERLECDPSGRVTGVRWVDRSGARHVAEAEVVICAAGAIETARLLQNSPTRREPHGLGNNHDQVGRHLQGHAYAWALGEMDEPVHDGLGPGVSLATLDFVHYNDGVIGGAMLADEFTVLPLAFWARNLPPGLPRWGARNKQYMRDNYRRVMRVGGPVQEIPNPEARTRLDPQVRDRWGIPVARLSGATHPESLRTGDFIAGRAREWLLASGARRAWAARAPLTLHAGQHQSGTCRMGDDERTSVVDRWGRVHGHDNLYVADASVHVTNGGVNPVLTVMALAFRTAERLCADW</sequence>
<dbReference type="InterPro" id="IPR000172">
    <property type="entry name" value="GMC_OxRdtase_N"/>
</dbReference>
<evidence type="ECO:0000256" key="4">
    <source>
        <dbReference type="ARBA" id="ARBA00023002"/>
    </source>
</evidence>
<evidence type="ECO:0000256" key="1">
    <source>
        <dbReference type="ARBA" id="ARBA00010790"/>
    </source>
</evidence>
<keyword evidence="4" id="KW-0560">Oxidoreductase</keyword>
<evidence type="ECO:0000313" key="7">
    <source>
        <dbReference type="Proteomes" id="UP000633509"/>
    </source>
</evidence>
<accession>A0ABR9LUB6</accession>